<dbReference type="Proteomes" id="UP000012065">
    <property type="component" value="Unassembled WGS sequence"/>
</dbReference>
<keyword evidence="16" id="KW-0560">Oxidoreductase</keyword>
<comment type="pathway">
    <text evidence="2">Lipid metabolism; fatty acid biosynthesis.</text>
</comment>
<evidence type="ECO:0000259" key="15">
    <source>
        <dbReference type="PROSITE" id="PS50075"/>
    </source>
</evidence>
<dbReference type="GO" id="GO:0000035">
    <property type="term" value="F:acyl binding"/>
    <property type="evidence" value="ECO:0007669"/>
    <property type="project" value="TreeGrafter"/>
</dbReference>
<evidence type="ECO:0000256" key="14">
    <source>
        <dbReference type="RuleBase" id="RU000722"/>
    </source>
</evidence>
<evidence type="ECO:0000256" key="1">
    <source>
        <dbReference type="ARBA" id="ARBA00004173"/>
    </source>
</evidence>
<reference evidence="16 17" key="1">
    <citation type="journal article" date="2013" name="J. Biotechnol.">
        <title>Establishment and interpretation of the genome sequence of the phytopathogenic fungus Rhizoctonia solani AG1-IB isolate 7/3/14.</title>
        <authorList>
            <person name="Wibberg D.W."/>
            <person name="Jelonek L.J."/>
            <person name="Rupp O.R."/>
            <person name="Hennig M.H."/>
            <person name="Eikmeyer F.E."/>
            <person name="Goesmann A.G."/>
            <person name="Hartmann A.H."/>
            <person name="Borriss R.B."/>
            <person name="Grosch R.G."/>
            <person name="Puehler A.P."/>
            <person name="Schlueter A.S."/>
        </authorList>
    </citation>
    <scope>NUCLEOTIDE SEQUENCE [LARGE SCALE GENOMIC DNA]</scope>
    <source>
        <strain evidence="17">AG1-IB / isolate 7/3/14</strain>
    </source>
</reference>
<name>M5BU58_THACB</name>
<dbReference type="FunFam" id="1.10.1200.10:FF:000003">
    <property type="entry name" value="Acyl carrier protein"/>
    <property type="match status" value="1"/>
</dbReference>
<evidence type="ECO:0000313" key="17">
    <source>
        <dbReference type="Proteomes" id="UP000012065"/>
    </source>
</evidence>
<comment type="similarity">
    <text evidence="3">Belongs to the acyl carrier protein (ACP) family.</text>
</comment>
<dbReference type="InterPro" id="IPR006162">
    <property type="entry name" value="Ppantetheine_attach_site"/>
</dbReference>
<keyword evidence="4" id="KW-0813">Transport</keyword>
<evidence type="ECO:0000256" key="12">
    <source>
        <dbReference type="ARBA" id="ARBA00023128"/>
    </source>
</evidence>
<gene>
    <name evidence="16" type="ORF">BN14_05306</name>
</gene>
<proteinExistence type="inferred from homology"/>
<evidence type="ECO:0000256" key="4">
    <source>
        <dbReference type="ARBA" id="ARBA00022448"/>
    </source>
</evidence>
<evidence type="ECO:0000256" key="3">
    <source>
        <dbReference type="ARBA" id="ARBA00010930"/>
    </source>
</evidence>
<dbReference type="InterPro" id="IPR036736">
    <property type="entry name" value="ACP-like_sf"/>
</dbReference>
<keyword evidence="5 14" id="KW-0596">Phosphopantetheine</keyword>
<evidence type="ECO:0000256" key="13">
    <source>
        <dbReference type="ARBA" id="ARBA00023160"/>
    </source>
</evidence>
<dbReference type="PANTHER" id="PTHR20863">
    <property type="entry name" value="ACYL CARRIER PROTEIN"/>
    <property type="match status" value="1"/>
</dbReference>
<dbReference type="GO" id="GO:0016491">
    <property type="term" value="F:oxidoreductase activity"/>
    <property type="evidence" value="ECO:0007669"/>
    <property type="project" value="UniProtKB-KW"/>
</dbReference>
<protein>
    <recommendedName>
        <fullName evidence="14">Acyl carrier protein</fullName>
    </recommendedName>
</protein>
<dbReference type="PROSITE" id="PS00012">
    <property type="entry name" value="PHOSPHOPANTETHEINE"/>
    <property type="match status" value="1"/>
</dbReference>
<keyword evidence="7" id="KW-0597">Phosphoprotein</keyword>
<evidence type="ECO:0000256" key="11">
    <source>
        <dbReference type="ARBA" id="ARBA00023098"/>
    </source>
</evidence>
<sequence length="118" mass="12584">MSALFRRSAFNVARAVSVPSRTAVMRPAFAVRSYAAAAGLSKNDIQTRIFDVLKGFEKVDAAKLSAGSSFTEDLGLDSLDAVEAVMAIEEASTDDAEADEIKTVQQAIDYIANTPEAH</sequence>
<evidence type="ECO:0000256" key="2">
    <source>
        <dbReference type="ARBA" id="ARBA00005194"/>
    </source>
</evidence>
<evidence type="ECO:0000256" key="7">
    <source>
        <dbReference type="ARBA" id="ARBA00022553"/>
    </source>
</evidence>
<evidence type="ECO:0000256" key="10">
    <source>
        <dbReference type="ARBA" id="ARBA00022982"/>
    </source>
</evidence>
<comment type="function">
    <text evidence="14">Carrier of the growing fatty acid chain in fatty acid biosynthesis.</text>
</comment>
<keyword evidence="12" id="KW-0496">Mitochondrion</keyword>
<evidence type="ECO:0000256" key="6">
    <source>
        <dbReference type="ARBA" id="ARBA00022516"/>
    </source>
</evidence>
<dbReference type="InterPro" id="IPR009081">
    <property type="entry name" value="PP-bd_ACP"/>
</dbReference>
<accession>M5BU58</accession>
<dbReference type="AlphaFoldDB" id="M5BU58"/>
<keyword evidence="6 14" id="KW-0444">Lipid biosynthesis</keyword>
<dbReference type="Gene3D" id="1.10.1200.10">
    <property type="entry name" value="ACP-like"/>
    <property type="match status" value="1"/>
</dbReference>
<dbReference type="SUPFAM" id="SSF47336">
    <property type="entry name" value="ACP-like"/>
    <property type="match status" value="1"/>
</dbReference>
<organism evidence="16 17">
    <name type="scientific">Thanatephorus cucumeris (strain AG1-IB / isolate 7/3/14)</name>
    <name type="common">Lettuce bottom rot fungus</name>
    <name type="synonym">Rhizoctonia solani</name>
    <dbReference type="NCBI Taxonomy" id="1108050"/>
    <lineage>
        <taxon>Eukaryota</taxon>
        <taxon>Fungi</taxon>
        <taxon>Dikarya</taxon>
        <taxon>Basidiomycota</taxon>
        <taxon>Agaricomycotina</taxon>
        <taxon>Agaricomycetes</taxon>
        <taxon>Cantharellales</taxon>
        <taxon>Ceratobasidiaceae</taxon>
        <taxon>Rhizoctonia</taxon>
        <taxon>Rhizoctonia solani AG-1</taxon>
    </lineage>
</organism>
<dbReference type="Pfam" id="PF00550">
    <property type="entry name" value="PP-binding"/>
    <property type="match status" value="1"/>
</dbReference>
<evidence type="ECO:0000313" key="16">
    <source>
        <dbReference type="EMBL" id="CCO31268.1"/>
    </source>
</evidence>
<evidence type="ECO:0000256" key="5">
    <source>
        <dbReference type="ARBA" id="ARBA00022450"/>
    </source>
</evidence>
<feature type="domain" description="Carrier" evidence="15">
    <location>
        <begin position="43"/>
        <end position="118"/>
    </location>
</feature>
<evidence type="ECO:0000256" key="8">
    <source>
        <dbReference type="ARBA" id="ARBA00022832"/>
    </source>
</evidence>
<keyword evidence="11" id="KW-0443">Lipid metabolism</keyword>
<dbReference type="InterPro" id="IPR003231">
    <property type="entry name" value="ACP"/>
</dbReference>
<keyword evidence="10" id="KW-0249">Electron transport</keyword>
<dbReference type="GO" id="GO:0099128">
    <property type="term" value="C:mitochondrial [2Fe-2S] assembly complex"/>
    <property type="evidence" value="ECO:0007669"/>
    <property type="project" value="UniProtKB-ARBA"/>
</dbReference>
<dbReference type="EMBL" id="CAOJ01007864">
    <property type="protein sequence ID" value="CCO31268.1"/>
    <property type="molecule type" value="Genomic_DNA"/>
</dbReference>
<dbReference type="HOGENOM" id="CLU_108696_0_3_1"/>
<keyword evidence="16" id="KW-0830">Ubiquinone</keyword>
<dbReference type="PANTHER" id="PTHR20863:SF28">
    <property type="entry name" value="ACYL CARRIER PROTEIN, MITOCHONDRIAL"/>
    <property type="match status" value="1"/>
</dbReference>
<comment type="subcellular location">
    <subcellularLocation>
        <location evidence="1">Mitochondrion</location>
    </subcellularLocation>
</comment>
<evidence type="ECO:0000256" key="9">
    <source>
        <dbReference type="ARBA" id="ARBA00022946"/>
    </source>
</evidence>
<keyword evidence="9" id="KW-0809">Transit peptide</keyword>
<dbReference type="GO" id="GO:0000036">
    <property type="term" value="F:acyl carrier activity"/>
    <property type="evidence" value="ECO:0007669"/>
    <property type="project" value="TreeGrafter"/>
</dbReference>
<keyword evidence="13 14" id="KW-0275">Fatty acid biosynthesis</keyword>
<comment type="caution">
    <text evidence="16">The sequence shown here is derived from an EMBL/GenBank/DDBJ whole genome shotgun (WGS) entry which is preliminary data.</text>
</comment>
<dbReference type="PROSITE" id="PS50075">
    <property type="entry name" value="CARRIER"/>
    <property type="match status" value="1"/>
</dbReference>
<keyword evidence="8" id="KW-0276">Fatty acid metabolism</keyword>